<dbReference type="Pfam" id="PF01657">
    <property type="entry name" value="Stress-antifung"/>
    <property type="match status" value="2"/>
</dbReference>
<evidence type="ECO:0000256" key="4">
    <source>
        <dbReference type="SAM" id="SignalP"/>
    </source>
</evidence>
<dbReference type="InterPro" id="IPR002902">
    <property type="entry name" value="GNK2"/>
</dbReference>
<dbReference type="Proteomes" id="UP001396334">
    <property type="component" value="Unassembled WGS sequence"/>
</dbReference>
<protein>
    <recommendedName>
        <fullName evidence="5">Gnk2-homologous domain-containing protein</fullName>
    </recommendedName>
</protein>
<gene>
    <name evidence="6" type="ORF">V6N11_032743</name>
</gene>
<dbReference type="CDD" id="cd23509">
    <property type="entry name" value="Gnk2-like"/>
    <property type="match status" value="2"/>
</dbReference>
<feature type="transmembrane region" description="Helical" evidence="3">
    <location>
        <begin position="276"/>
        <end position="298"/>
    </location>
</feature>
<evidence type="ECO:0000256" key="2">
    <source>
        <dbReference type="ARBA" id="ARBA00022737"/>
    </source>
</evidence>
<evidence type="ECO:0000256" key="3">
    <source>
        <dbReference type="SAM" id="Phobius"/>
    </source>
</evidence>
<evidence type="ECO:0000313" key="6">
    <source>
        <dbReference type="EMBL" id="KAK9031360.1"/>
    </source>
</evidence>
<proteinExistence type="predicted"/>
<dbReference type="InterPro" id="IPR038408">
    <property type="entry name" value="GNK2_sf"/>
</dbReference>
<dbReference type="PANTHER" id="PTHR32099:SF42">
    <property type="entry name" value="CYSTEINE-RICH RECEPTOR-LIKE PROTEIN KINASE 9-RELATED"/>
    <property type="match status" value="1"/>
</dbReference>
<sequence length="474" mass="52684">MHISIVSVNLLVIVISLLSSTTEAQQATYRYHVCPNTTTFPLNSTYRANRDSLLDLLSSNGTRGDGFYNTTSGRGADMVYGLFLCRGDLNTSVCQACVTFAADDISRRCPVETTAVVWYDECLLRYSNQNIFSVVAMNPAVLLFNVRNVSEQNYYNQILAADALLSLDEIATEAANATPGAKKYAKRAAAANFSPNFRTLYTLVQCTPDLSSADCSRCLRFAIERLPRVSQGERLLSPSCNVRYEIYQFFEAPPAPPPLPPAPAEENQNESNRTPVLVATLSATFGLLAVSLSGFFIWRRRNSRGSNQGSQLLDMVEGRIPNEYSRETFSGENEDRSQEFPSIQLDILHAATNHFSDENRLGEGGFGPVYKGILPDEILSGKKNNSFHLSETGESLLAFAWKLWSKGEGMELIDQMLVPLCVASENHLNQCQVMESSRLMRSLFQISRLVDLNTVLRILAYRNPTDAMILKNLQ</sequence>
<organism evidence="6 7">
    <name type="scientific">Hibiscus sabdariffa</name>
    <name type="common">roselle</name>
    <dbReference type="NCBI Taxonomy" id="183260"/>
    <lineage>
        <taxon>Eukaryota</taxon>
        <taxon>Viridiplantae</taxon>
        <taxon>Streptophyta</taxon>
        <taxon>Embryophyta</taxon>
        <taxon>Tracheophyta</taxon>
        <taxon>Spermatophyta</taxon>
        <taxon>Magnoliopsida</taxon>
        <taxon>eudicotyledons</taxon>
        <taxon>Gunneridae</taxon>
        <taxon>Pentapetalae</taxon>
        <taxon>rosids</taxon>
        <taxon>malvids</taxon>
        <taxon>Malvales</taxon>
        <taxon>Malvaceae</taxon>
        <taxon>Malvoideae</taxon>
        <taxon>Hibiscus</taxon>
    </lineage>
</organism>
<name>A0ABR2T1K5_9ROSI</name>
<keyword evidence="1 4" id="KW-0732">Signal</keyword>
<comment type="caution">
    <text evidence="6">The sequence shown here is derived from an EMBL/GenBank/DDBJ whole genome shotgun (WGS) entry which is preliminary data.</text>
</comment>
<keyword evidence="3" id="KW-0472">Membrane</keyword>
<reference evidence="6 7" key="1">
    <citation type="journal article" date="2024" name="G3 (Bethesda)">
        <title>Genome assembly of Hibiscus sabdariffa L. provides insights into metabolisms of medicinal natural products.</title>
        <authorList>
            <person name="Kim T."/>
        </authorList>
    </citation>
    <scope>NUCLEOTIDE SEQUENCE [LARGE SCALE GENOMIC DNA]</scope>
    <source>
        <strain evidence="6">TK-2024</strain>
        <tissue evidence="6">Old leaves</tissue>
    </source>
</reference>
<dbReference type="Gene3D" id="3.30.430.20">
    <property type="entry name" value="Gnk2 domain, C-X8-C-X2-C motif"/>
    <property type="match status" value="2"/>
</dbReference>
<feature type="signal peptide" evidence="4">
    <location>
        <begin position="1"/>
        <end position="24"/>
    </location>
</feature>
<dbReference type="InterPro" id="IPR011009">
    <property type="entry name" value="Kinase-like_dom_sf"/>
</dbReference>
<dbReference type="EMBL" id="JBBPBN010000010">
    <property type="protein sequence ID" value="KAK9031360.1"/>
    <property type="molecule type" value="Genomic_DNA"/>
</dbReference>
<dbReference type="PANTHER" id="PTHR32099">
    <property type="entry name" value="CYSTEINE-RICH REPEAT SECRETORY PROTEIN"/>
    <property type="match status" value="1"/>
</dbReference>
<feature type="chain" id="PRO_5047404037" description="Gnk2-homologous domain-containing protein" evidence="4">
    <location>
        <begin position="25"/>
        <end position="474"/>
    </location>
</feature>
<accession>A0ABR2T1K5</accession>
<keyword evidence="3" id="KW-1133">Transmembrane helix</keyword>
<dbReference type="Gene3D" id="3.30.200.20">
    <property type="entry name" value="Phosphorylase Kinase, domain 1"/>
    <property type="match status" value="1"/>
</dbReference>
<evidence type="ECO:0000256" key="1">
    <source>
        <dbReference type="ARBA" id="ARBA00022729"/>
    </source>
</evidence>
<keyword evidence="2" id="KW-0677">Repeat</keyword>
<feature type="domain" description="Gnk2-homologous" evidence="5">
    <location>
        <begin position="145"/>
        <end position="249"/>
    </location>
</feature>
<dbReference type="PROSITE" id="PS51473">
    <property type="entry name" value="GNK2"/>
    <property type="match status" value="2"/>
</dbReference>
<keyword evidence="3" id="KW-0812">Transmembrane</keyword>
<keyword evidence="7" id="KW-1185">Reference proteome</keyword>
<dbReference type="SUPFAM" id="SSF56112">
    <property type="entry name" value="Protein kinase-like (PK-like)"/>
    <property type="match status" value="1"/>
</dbReference>
<evidence type="ECO:0000313" key="7">
    <source>
        <dbReference type="Proteomes" id="UP001396334"/>
    </source>
</evidence>
<feature type="domain" description="Gnk2-homologous" evidence="5">
    <location>
        <begin position="28"/>
        <end position="131"/>
    </location>
</feature>
<evidence type="ECO:0000259" key="5">
    <source>
        <dbReference type="PROSITE" id="PS51473"/>
    </source>
</evidence>